<dbReference type="GO" id="GO:0042742">
    <property type="term" value="P:defense response to bacterium"/>
    <property type="evidence" value="ECO:0007669"/>
    <property type="project" value="UniProtKB-ARBA"/>
</dbReference>
<dbReference type="InterPro" id="IPR036388">
    <property type="entry name" value="WH-like_DNA-bd_sf"/>
</dbReference>
<dbReference type="Gene3D" id="1.10.10.10">
    <property type="entry name" value="Winged helix-like DNA-binding domain superfamily/Winged helix DNA-binding domain"/>
    <property type="match status" value="1"/>
</dbReference>
<dbReference type="Pfam" id="PF00931">
    <property type="entry name" value="NB-ARC"/>
    <property type="match status" value="1"/>
</dbReference>
<dbReference type="GO" id="GO:0009626">
    <property type="term" value="P:plant-type hypersensitive response"/>
    <property type="evidence" value="ECO:0007669"/>
    <property type="project" value="UniProtKB-ARBA"/>
</dbReference>
<evidence type="ECO:0000256" key="4">
    <source>
        <dbReference type="ARBA" id="ARBA00022741"/>
    </source>
</evidence>
<dbReference type="GO" id="GO:0043531">
    <property type="term" value="F:ADP binding"/>
    <property type="evidence" value="ECO:0007669"/>
    <property type="project" value="InterPro"/>
</dbReference>
<dbReference type="Pfam" id="PF18052">
    <property type="entry name" value="Rx_N"/>
    <property type="match status" value="1"/>
</dbReference>
<dbReference type="FunFam" id="3.40.50.300:FF:001091">
    <property type="entry name" value="Probable disease resistance protein At1g61300"/>
    <property type="match status" value="1"/>
</dbReference>
<evidence type="ECO:0000256" key="2">
    <source>
        <dbReference type="ARBA" id="ARBA00022614"/>
    </source>
</evidence>
<dbReference type="eggNOG" id="KOG4658">
    <property type="taxonomic scope" value="Eukaryota"/>
</dbReference>
<dbReference type="EnsemblPlants" id="OB11G16180.1">
    <property type="protein sequence ID" value="OB11G16180.1"/>
    <property type="gene ID" value="OB11G16180"/>
</dbReference>
<dbReference type="Gene3D" id="3.40.50.300">
    <property type="entry name" value="P-loop containing nucleotide triphosphate hydrolases"/>
    <property type="match status" value="1"/>
</dbReference>
<proteinExistence type="inferred from homology"/>
<dbReference type="Proteomes" id="UP000006038">
    <property type="component" value="Chromosome 11"/>
</dbReference>
<dbReference type="AlphaFoldDB" id="J3N732"/>
<dbReference type="InterPro" id="IPR042197">
    <property type="entry name" value="Apaf_helical"/>
</dbReference>
<dbReference type="GO" id="GO:0002758">
    <property type="term" value="P:innate immune response-activating signaling pathway"/>
    <property type="evidence" value="ECO:0007669"/>
    <property type="project" value="UniProtKB-ARBA"/>
</dbReference>
<dbReference type="Gene3D" id="1.10.8.430">
    <property type="entry name" value="Helical domain of apoptotic protease-activating factors"/>
    <property type="match status" value="1"/>
</dbReference>
<feature type="domain" description="Disease resistance N-terminal" evidence="7">
    <location>
        <begin position="16"/>
        <end position="88"/>
    </location>
</feature>
<keyword evidence="2" id="KW-0433">Leucine-rich repeat</keyword>
<dbReference type="InterPro" id="IPR044974">
    <property type="entry name" value="Disease_R_plants"/>
</dbReference>
<dbReference type="InterPro" id="IPR058922">
    <property type="entry name" value="WHD_DRP"/>
</dbReference>
<evidence type="ECO:0000256" key="1">
    <source>
        <dbReference type="ARBA" id="ARBA00008894"/>
    </source>
</evidence>
<accession>J3N732</accession>
<dbReference type="PRINTS" id="PR00364">
    <property type="entry name" value="DISEASERSIST"/>
</dbReference>
<evidence type="ECO:0000259" key="6">
    <source>
        <dbReference type="Pfam" id="PF00931"/>
    </source>
</evidence>
<dbReference type="HOGENOM" id="CLU_000837_9_4_1"/>
<evidence type="ECO:0000259" key="8">
    <source>
        <dbReference type="Pfam" id="PF23559"/>
    </source>
</evidence>
<comment type="similarity">
    <text evidence="1">Belongs to the disease resistance NB-LRR family.</text>
</comment>
<dbReference type="PANTHER" id="PTHR23155">
    <property type="entry name" value="DISEASE RESISTANCE PROTEIN RP"/>
    <property type="match status" value="1"/>
</dbReference>
<feature type="domain" description="NB-ARC" evidence="6">
    <location>
        <begin position="193"/>
        <end position="343"/>
    </location>
</feature>
<dbReference type="InterPro" id="IPR027417">
    <property type="entry name" value="P-loop_NTPase"/>
</dbReference>
<dbReference type="SUPFAM" id="SSF52540">
    <property type="entry name" value="P-loop containing nucleoside triphosphate hydrolases"/>
    <property type="match status" value="1"/>
</dbReference>
<evidence type="ECO:0000256" key="3">
    <source>
        <dbReference type="ARBA" id="ARBA00022737"/>
    </source>
</evidence>
<dbReference type="InterPro" id="IPR041118">
    <property type="entry name" value="Rx_N"/>
</dbReference>
<dbReference type="FunFam" id="1.10.10.10:FF:000322">
    <property type="entry name" value="Probable disease resistance protein At1g63360"/>
    <property type="match status" value="1"/>
</dbReference>
<evidence type="ECO:0000313" key="9">
    <source>
        <dbReference type="EnsemblPlants" id="OB11G16180.1"/>
    </source>
</evidence>
<dbReference type="InterPro" id="IPR038005">
    <property type="entry name" value="RX-like_CC"/>
</dbReference>
<evidence type="ECO:0008006" key="11">
    <source>
        <dbReference type="Google" id="ProtNLM"/>
    </source>
</evidence>
<dbReference type="Gramene" id="OB11G16180.1">
    <property type="protein sequence ID" value="OB11G16180.1"/>
    <property type="gene ID" value="OB11G16180"/>
</dbReference>
<protein>
    <recommendedName>
        <fullName evidence="11">AAA+ ATPase domain-containing protein</fullName>
    </recommendedName>
</protein>
<organism evidence="9">
    <name type="scientific">Oryza brachyantha</name>
    <name type="common">malo sina</name>
    <dbReference type="NCBI Taxonomy" id="4533"/>
    <lineage>
        <taxon>Eukaryota</taxon>
        <taxon>Viridiplantae</taxon>
        <taxon>Streptophyta</taxon>
        <taxon>Embryophyta</taxon>
        <taxon>Tracheophyta</taxon>
        <taxon>Spermatophyta</taxon>
        <taxon>Magnoliopsida</taxon>
        <taxon>Liliopsida</taxon>
        <taxon>Poales</taxon>
        <taxon>Poaceae</taxon>
        <taxon>BOP clade</taxon>
        <taxon>Oryzoideae</taxon>
        <taxon>Oryzeae</taxon>
        <taxon>Oryzinae</taxon>
        <taxon>Oryza</taxon>
    </lineage>
</organism>
<dbReference type="Gene3D" id="1.20.5.4130">
    <property type="match status" value="1"/>
</dbReference>
<dbReference type="OMA" id="WETIHCA"/>
<keyword evidence="3" id="KW-0677">Repeat</keyword>
<dbReference type="InterPro" id="IPR002182">
    <property type="entry name" value="NB-ARC"/>
</dbReference>
<name>J3N732_ORYBR</name>
<reference evidence="9" key="2">
    <citation type="submission" date="2013-04" db="UniProtKB">
        <authorList>
            <consortium name="EnsemblPlants"/>
        </authorList>
    </citation>
    <scope>IDENTIFICATION</scope>
</reference>
<dbReference type="Pfam" id="PF23559">
    <property type="entry name" value="WHD_DRP"/>
    <property type="match status" value="1"/>
</dbReference>
<dbReference type="PANTHER" id="PTHR23155:SF972">
    <property type="entry name" value="OS11G0238700 PROTEIN"/>
    <property type="match status" value="1"/>
</dbReference>
<dbReference type="CDD" id="cd14798">
    <property type="entry name" value="RX-CC_like"/>
    <property type="match status" value="1"/>
</dbReference>
<evidence type="ECO:0000313" key="10">
    <source>
        <dbReference type="Proteomes" id="UP000006038"/>
    </source>
</evidence>
<sequence>MGGVMEQIVVSALTGVMSPLLRKLANLIEKKYMEVKGVRKKLEQLRKELTAIGVAMEKYAGMEDPDMQVKVWMAEIRELAHDMEDAIDHEPADTTTGVVKKVLHKALRKMKKLHHRHKFAKEIEDLNVLVSEAYERQKRYRIEEGASGKFHREIDPRLPALYVEAEKLVGIEGPSKEIVDWFANDQDGEPTGQRKVVSIVGPGGLGKTTLAKRVYDKIKGCFSFSAFVSVSQKPDMDNLLRELLSQIKSSQPTESYSDQQLIDKLRTCLQEERYLVVIDDIWKRSAWETIQCALPKNKHKSIITTTRIKSLAQYCCASDESFVYQMKPLSKSDSEKLFLTRTFGTENEFPSHLEGVINNILYKCDGLPLAIITLASLLADKPRRKEDWERVLNYIDSTNEKDNDLEVMDKILFMSYNDLPHHMKNCLLYLSMFPEDHKIGKDVLVWRWIAEGFITEKQGFTLEEVA</sequence>
<keyword evidence="5" id="KW-0611">Plant defense</keyword>
<evidence type="ECO:0000256" key="5">
    <source>
        <dbReference type="ARBA" id="ARBA00022821"/>
    </source>
</evidence>
<feature type="domain" description="Disease resistance protein winged helix" evidence="8">
    <location>
        <begin position="432"/>
        <end position="466"/>
    </location>
</feature>
<keyword evidence="4" id="KW-0547">Nucleotide-binding</keyword>
<evidence type="ECO:0000259" key="7">
    <source>
        <dbReference type="Pfam" id="PF18052"/>
    </source>
</evidence>
<keyword evidence="10" id="KW-1185">Reference proteome</keyword>
<reference evidence="9" key="1">
    <citation type="journal article" date="2013" name="Nat. Commun.">
        <title>Whole-genome sequencing of Oryza brachyantha reveals mechanisms underlying Oryza genome evolution.</title>
        <authorList>
            <person name="Chen J."/>
            <person name="Huang Q."/>
            <person name="Gao D."/>
            <person name="Wang J."/>
            <person name="Lang Y."/>
            <person name="Liu T."/>
            <person name="Li B."/>
            <person name="Bai Z."/>
            <person name="Luis Goicoechea J."/>
            <person name="Liang C."/>
            <person name="Chen C."/>
            <person name="Zhang W."/>
            <person name="Sun S."/>
            <person name="Liao Y."/>
            <person name="Zhang X."/>
            <person name="Yang L."/>
            <person name="Song C."/>
            <person name="Wang M."/>
            <person name="Shi J."/>
            <person name="Liu G."/>
            <person name="Liu J."/>
            <person name="Zhou H."/>
            <person name="Zhou W."/>
            <person name="Yu Q."/>
            <person name="An N."/>
            <person name="Chen Y."/>
            <person name="Cai Q."/>
            <person name="Wang B."/>
            <person name="Liu B."/>
            <person name="Min J."/>
            <person name="Huang Y."/>
            <person name="Wu H."/>
            <person name="Li Z."/>
            <person name="Zhang Y."/>
            <person name="Yin Y."/>
            <person name="Song W."/>
            <person name="Jiang J."/>
            <person name="Jackson S.A."/>
            <person name="Wing R.A."/>
            <person name="Wang J."/>
            <person name="Chen M."/>
        </authorList>
    </citation>
    <scope>NUCLEOTIDE SEQUENCE [LARGE SCALE GENOMIC DNA]</scope>
    <source>
        <strain evidence="9">cv. IRGC 101232</strain>
    </source>
</reference>